<protein>
    <submittedName>
        <fullName evidence="1">Uncharacterized protein</fullName>
    </submittedName>
</protein>
<dbReference type="RefSeq" id="WP_006752180.1">
    <property type="nucleotide sequence ID" value="NZ_ABLC01000068.1"/>
</dbReference>
<comment type="caution">
    <text evidence="1">The sequence shown here is derived from an EMBL/GenBank/DDBJ whole genome shotgun (WGS) entry which is preliminary data.</text>
</comment>
<proteinExistence type="predicted"/>
<gene>
    <name evidence="1" type="ORF">BamIOP4010DRAFT_2998</name>
</gene>
<dbReference type="Proteomes" id="UP000005463">
    <property type="component" value="Unassembled WGS sequence"/>
</dbReference>
<evidence type="ECO:0000313" key="1">
    <source>
        <dbReference type="EMBL" id="EDT03469.1"/>
    </source>
</evidence>
<dbReference type="EMBL" id="ABLC01000068">
    <property type="protein sequence ID" value="EDT03469.1"/>
    <property type="molecule type" value="Genomic_DNA"/>
</dbReference>
<organism evidence="1 2">
    <name type="scientific">Burkholderia ambifaria IOP40-10</name>
    <dbReference type="NCBI Taxonomy" id="396596"/>
    <lineage>
        <taxon>Bacteria</taxon>
        <taxon>Pseudomonadati</taxon>
        <taxon>Pseudomonadota</taxon>
        <taxon>Betaproteobacteria</taxon>
        <taxon>Burkholderiales</taxon>
        <taxon>Burkholderiaceae</taxon>
        <taxon>Burkholderia</taxon>
        <taxon>Burkholderia cepacia complex</taxon>
    </lineage>
</organism>
<name>B1FG38_9BURK</name>
<reference evidence="1 2" key="1">
    <citation type="submission" date="2008-03" db="EMBL/GenBank/DDBJ databases">
        <title>Sequencing of the draft genome and assembly of Burkholderia ambifaria IOP40-10.</title>
        <authorList>
            <consortium name="US DOE Joint Genome Institute (JGI-PGF)"/>
            <person name="Copeland A."/>
            <person name="Lucas S."/>
            <person name="Lapidus A."/>
            <person name="Glavina del Rio T."/>
            <person name="Dalin E."/>
            <person name="Tice H."/>
            <person name="Bruce D."/>
            <person name="Goodwin L."/>
            <person name="Pitluck S."/>
            <person name="Larimer F."/>
            <person name="Land M.L."/>
            <person name="Hauser L."/>
            <person name="Tiedje J."/>
            <person name="Richardson P."/>
        </authorList>
    </citation>
    <scope>NUCLEOTIDE SEQUENCE [LARGE SCALE GENOMIC DNA]</scope>
    <source>
        <strain evidence="1 2">IOP40-10</strain>
    </source>
</reference>
<dbReference type="AlphaFoldDB" id="B1FG38"/>
<evidence type="ECO:0000313" key="2">
    <source>
        <dbReference type="Proteomes" id="UP000005463"/>
    </source>
</evidence>
<sequence>MKTIQSAFSCAVAGLSVVHLRRYQAIDGIGDSGAGYVLVAEHCSHETGCPYWAQCPMRDTSRSS</sequence>
<dbReference type="PATRIC" id="fig|396596.7.peg.4689"/>
<accession>B1FG38</accession>